<dbReference type="CDD" id="cd00096">
    <property type="entry name" value="Ig"/>
    <property type="match status" value="1"/>
</dbReference>
<dbReference type="EMBL" id="JAXCGZ010003841">
    <property type="protein sequence ID" value="KAK7082961.1"/>
    <property type="molecule type" value="Genomic_DNA"/>
</dbReference>
<evidence type="ECO:0000313" key="10">
    <source>
        <dbReference type="Proteomes" id="UP001381693"/>
    </source>
</evidence>
<dbReference type="InterPro" id="IPR003599">
    <property type="entry name" value="Ig_sub"/>
</dbReference>
<evidence type="ECO:0000256" key="4">
    <source>
        <dbReference type="ARBA" id="ARBA00022737"/>
    </source>
</evidence>
<feature type="compositionally biased region" description="Basic and acidic residues" evidence="7">
    <location>
        <begin position="430"/>
        <end position="456"/>
    </location>
</feature>
<keyword evidence="5" id="KW-1015">Disulfide bond</keyword>
<proteinExistence type="inferred from homology"/>
<gene>
    <name evidence="9" type="ORF">SK128_020955</name>
</gene>
<evidence type="ECO:0000256" key="5">
    <source>
        <dbReference type="ARBA" id="ARBA00023157"/>
    </source>
</evidence>
<feature type="compositionally biased region" description="Basic and acidic residues" evidence="7">
    <location>
        <begin position="71"/>
        <end position="80"/>
    </location>
</feature>
<dbReference type="InterPro" id="IPR007110">
    <property type="entry name" value="Ig-like_dom"/>
</dbReference>
<keyword evidence="4" id="KW-0677">Repeat</keyword>
<dbReference type="SMART" id="SM00409">
    <property type="entry name" value="IG"/>
    <property type="match status" value="9"/>
</dbReference>
<evidence type="ECO:0000256" key="1">
    <source>
        <dbReference type="ARBA" id="ARBA00004204"/>
    </source>
</evidence>
<dbReference type="InterPro" id="IPR013783">
    <property type="entry name" value="Ig-like_fold"/>
</dbReference>
<feature type="domain" description="Ig-like" evidence="8">
    <location>
        <begin position="1156"/>
        <end position="1245"/>
    </location>
</feature>
<name>A0AAN8XHG5_HALRR</name>
<evidence type="ECO:0000256" key="2">
    <source>
        <dbReference type="ARBA" id="ARBA00006692"/>
    </source>
</evidence>
<comment type="subcellular location">
    <subcellularLocation>
        <location evidence="1">Cytoplasm</location>
        <location evidence="1">Myofibril</location>
        <location evidence="1">Sarcomere</location>
    </subcellularLocation>
</comment>
<feature type="compositionally biased region" description="Basic residues" evidence="7">
    <location>
        <begin position="159"/>
        <end position="168"/>
    </location>
</feature>
<feature type="domain" description="Ig-like" evidence="8">
    <location>
        <begin position="568"/>
        <end position="658"/>
    </location>
</feature>
<feature type="region of interest" description="Disordered" evidence="7">
    <location>
        <begin position="292"/>
        <end position="335"/>
    </location>
</feature>
<feature type="region of interest" description="Disordered" evidence="7">
    <location>
        <begin position="39"/>
        <end position="221"/>
    </location>
</feature>
<feature type="domain" description="Ig-like" evidence="8">
    <location>
        <begin position="1356"/>
        <end position="1445"/>
    </location>
</feature>
<accession>A0AAN8XHG5</accession>
<dbReference type="SMART" id="SM00408">
    <property type="entry name" value="IGc2"/>
    <property type="match status" value="8"/>
</dbReference>
<feature type="compositionally biased region" description="Basic and acidic residues" evidence="7">
    <location>
        <begin position="169"/>
        <end position="183"/>
    </location>
</feature>
<evidence type="ECO:0000313" key="9">
    <source>
        <dbReference type="EMBL" id="KAK7082961.1"/>
    </source>
</evidence>
<dbReference type="FunFam" id="2.60.40.10:FF:000425">
    <property type="entry name" value="Myosin light chain kinase"/>
    <property type="match status" value="1"/>
</dbReference>
<organism evidence="9 10">
    <name type="scientific">Halocaridina rubra</name>
    <name type="common">Hawaiian red shrimp</name>
    <dbReference type="NCBI Taxonomy" id="373956"/>
    <lineage>
        <taxon>Eukaryota</taxon>
        <taxon>Metazoa</taxon>
        <taxon>Ecdysozoa</taxon>
        <taxon>Arthropoda</taxon>
        <taxon>Crustacea</taxon>
        <taxon>Multicrustacea</taxon>
        <taxon>Malacostraca</taxon>
        <taxon>Eumalacostraca</taxon>
        <taxon>Eucarida</taxon>
        <taxon>Decapoda</taxon>
        <taxon>Pleocyemata</taxon>
        <taxon>Caridea</taxon>
        <taxon>Atyoidea</taxon>
        <taxon>Atyidae</taxon>
        <taxon>Halocaridina</taxon>
    </lineage>
</organism>
<dbReference type="Proteomes" id="UP001381693">
    <property type="component" value="Unassembled WGS sequence"/>
</dbReference>
<feature type="region of interest" description="Disordered" evidence="7">
    <location>
        <begin position="389"/>
        <end position="471"/>
    </location>
</feature>
<feature type="compositionally biased region" description="Basic and acidic residues" evidence="7">
    <location>
        <begin position="90"/>
        <end position="134"/>
    </location>
</feature>
<evidence type="ECO:0000256" key="3">
    <source>
        <dbReference type="ARBA" id="ARBA00022490"/>
    </source>
</evidence>
<dbReference type="SUPFAM" id="SSF48726">
    <property type="entry name" value="Immunoglobulin"/>
    <property type="match status" value="10"/>
</dbReference>
<feature type="domain" description="Ig-like" evidence="8">
    <location>
        <begin position="955"/>
        <end position="1044"/>
    </location>
</feature>
<feature type="compositionally biased region" description="Polar residues" evidence="7">
    <location>
        <begin position="136"/>
        <end position="151"/>
    </location>
</feature>
<sequence length="1454" mass="163487">MCFRTKDGKKWTPDGSRIKMKMEGEDTFMLCFDEAMTDDSAESPYPIKDNESSKETARNPSPDIENMDIDFDTRQRDSFMEHQNGCALDQSKRIDAVELEDKLDPESGKRKRSNVLDDDKVHQLKKEKWDDHQHHIQSPDNSEPNITNAEIQENDKKPDKKNKYRHFKKETYNHVSKEERDEVTLEDDRETSIRQMLDISVTDEITTQERDTDSDDDEMGSLIIHGTWDTSSEESKGKNGLRVTASCSVLRKENTQQTVFTAETDVGEGQTEISSIVHLKKTVEVEEYQALVSDSEEENNTSYRDVSPKLQSLSSKPALKMTKTDENDETIGTCLGTPLKTEHVTLSMENEPNPILISDMQRIDSHYDNALERDSDLIDTESIDKIGKQPTKSVSFDVSPELCGDEEKETSHPAEKKQEDMVDNIYSSEPQDRDIKVKDSLTDSDKNKRPLSDTKIGKGSSDLIAGKGAPPHIKKSNFKDGKTFIAMHKFVLEVEATAVPEAEATWFLNDKELNEEEDSVKFSFDGKKYILERIGSDPEHSGQYKCVLKNKIASAEEIGIVTVKEKEARVRRPLEDIFVIENTDALLKCQIVGDPIPTIEWLRNGKPLPTSERFEVSEERMAGWHSILVKGVTEQDKCTFTVKGKNTHGECETTSRLGILVKPQPGELKDATVDYGKDLLLNVAIHAFPPPKMVWTLQGRELVADGHYEYTRDEDNEVYGLLIKSAVLEDAGKITFTAENKAGNASGSCTVKVHTEKPSIVANLEHLMVCLEDDATFTFRASGLPPPECTWKLNDKVVVADDRHVFTFPEPGIYCLTIKNLNMNDYGPITVVGKSLVGECNSASKLSQKKLMCEIVEDLENVTKGAEGEDVTLKVKIKASPRPEFVWYKDGDVCEASEKIKIEMKKTSYCEAIISLTIVDAGSIESGQYRLKFMNELNSASTETALIIRPERRKPKVTRKPDHLEIMERKAGVFRAKITGFPKPEVKWMREGRQVYPTDIIDMGVTAEGMYYLEFRTVSKDDVGRYTVYAINDEGQCEAEASLTVVPPPSKPEFLQNLKASKVIMGYPVRLEVQLGGYPTPEVQWLKDGKPLQIDGTHYKQIVEPDGTVILQIDKASEADMGDITCIAKNPEGDSSSTAKLSVLGFKREDGQPDGPARFSEGLRDMCYDEGKNIRLPVGLRGGPVPNMKWYKDGEEVKLDDRVFYTYDGDRAYLEIRPCKGSDAGKYRCVIQNEHGKDETECEVSIRKCFEAPFFIGTFPNQAKLPGRDVKMSVKVDAVPKPELSWYFNDKPIQLDGDRFRVRKDGDGQTLIIKDCTYSDSGTYKVIAKNREGQAEHQAALEVSDDVDPNRRAEAPVFLKVMGDQELFEGSNALFKAVVTGKPEPEFKWTKNGGTIIPTNRVIIERDHEGLIRLTIKHISPEDAGVYQLKVWNEHGEASCQGKLICETLMTCDD</sequence>
<evidence type="ECO:0000256" key="6">
    <source>
        <dbReference type="ARBA" id="ARBA00023319"/>
    </source>
</evidence>
<keyword evidence="6" id="KW-0393">Immunoglobulin domain</keyword>
<feature type="domain" description="Ig-like" evidence="8">
    <location>
        <begin position="471"/>
        <end position="562"/>
    </location>
</feature>
<dbReference type="GO" id="GO:0030017">
    <property type="term" value="C:sarcomere"/>
    <property type="evidence" value="ECO:0007669"/>
    <property type="project" value="UniProtKB-SubCell"/>
</dbReference>
<dbReference type="Pfam" id="PF07679">
    <property type="entry name" value="I-set"/>
    <property type="match status" value="10"/>
</dbReference>
<evidence type="ECO:0000259" key="8">
    <source>
        <dbReference type="PROSITE" id="PS50835"/>
    </source>
</evidence>
<dbReference type="InterPro" id="IPR013098">
    <property type="entry name" value="Ig_I-set"/>
</dbReference>
<dbReference type="InterPro" id="IPR003598">
    <property type="entry name" value="Ig_sub2"/>
</dbReference>
<feature type="domain" description="Ig-like" evidence="8">
    <location>
        <begin position="1052"/>
        <end position="1142"/>
    </location>
</feature>
<feature type="compositionally biased region" description="Basic and acidic residues" evidence="7">
    <location>
        <begin position="409"/>
        <end position="420"/>
    </location>
</feature>
<keyword evidence="10" id="KW-1185">Reference proteome</keyword>
<dbReference type="FunFam" id="2.60.40.10:FF:000345">
    <property type="entry name" value="Muscle M-line assembly protein unc-89"/>
    <property type="match status" value="2"/>
</dbReference>
<dbReference type="PANTHER" id="PTHR47633:SF11">
    <property type="entry name" value="IG-LIKE DOMAIN-CONTAINING PROTEIN"/>
    <property type="match status" value="1"/>
</dbReference>
<dbReference type="PROSITE" id="PS50835">
    <property type="entry name" value="IG_LIKE"/>
    <property type="match status" value="7"/>
</dbReference>
<feature type="compositionally biased region" description="Basic and acidic residues" evidence="7">
    <location>
        <begin position="48"/>
        <end position="57"/>
    </location>
</feature>
<dbReference type="InterPro" id="IPR036179">
    <property type="entry name" value="Ig-like_dom_sf"/>
</dbReference>
<evidence type="ECO:0000256" key="7">
    <source>
        <dbReference type="SAM" id="MobiDB-lite"/>
    </source>
</evidence>
<dbReference type="FunFam" id="2.60.40.10:FF:000032">
    <property type="entry name" value="palladin isoform X1"/>
    <property type="match status" value="4"/>
</dbReference>
<comment type="caution">
    <text evidence="9">The sequence shown here is derived from an EMBL/GenBank/DDBJ whole genome shotgun (WGS) entry which is preliminary data.</text>
</comment>
<dbReference type="PANTHER" id="PTHR47633">
    <property type="entry name" value="IMMUNOGLOBULIN"/>
    <property type="match status" value="1"/>
</dbReference>
<protein>
    <recommendedName>
        <fullName evidence="8">Ig-like domain-containing protein</fullName>
    </recommendedName>
</protein>
<comment type="similarity">
    <text evidence="2">Belongs to the protein kinase superfamily. CAMK Ser/Thr protein kinase family.</text>
</comment>
<reference evidence="9 10" key="1">
    <citation type="submission" date="2023-11" db="EMBL/GenBank/DDBJ databases">
        <title>Halocaridina rubra genome assembly.</title>
        <authorList>
            <person name="Smith C."/>
        </authorList>
    </citation>
    <scope>NUCLEOTIDE SEQUENCE [LARGE SCALE GENOMIC DNA]</scope>
    <source>
        <strain evidence="9">EP-1</strain>
        <tissue evidence="9">Whole</tissue>
    </source>
</reference>
<feature type="domain" description="Ig-like" evidence="8">
    <location>
        <begin position="1253"/>
        <end position="1344"/>
    </location>
</feature>
<dbReference type="Gene3D" id="2.60.40.10">
    <property type="entry name" value="Immunoglobulins"/>
    <property type="match status" value="10"/>
</dbReference>
<keyword evidence="3" id="KW-0963">Cytoplasm</keyword>
<feature type="compositionally biased region" description="Polar residues" evidence="7">
    <location>
        <begin position="300"/>
        <end position="315"/>
    </location>
</feature>